<evidence type="ECO:0000313" key="13">
    <source>
        <dbReference type="Proteomes" id="UP001141183"/>
    </source>
</evidence>
<evidence type="ECO:0000256" key="1">
    <source>
        <dbReference type="ARBA" id="ARBA00018672"/>
    </source>
</evidence>
<dbReference type="SMART" id="SM00448">
    <property type="entry name" value="REC"/>
    <property type="match status" value="1"/>
</dbReference>
<gene>
    <name evidence="12" type="ORF">NE398_01840</name>
</gene>
<dbReference type="SUPFAM" id="SSF52172">
    <property type="entry name" value="CheY-like"/>
    <property type="match status" value="1"/>
</dbReference>
<dbReference type="InterPro" id="IPR001789">
    <property type="entry name" value="Sig_transdc_resp-reg_receiver"/>
</dbReference>
<evidence type="ECO:0000256" key="3">
    <source>
        <dbReference type="ARBA" id="ARBA00023012"/>
    </source>
</evidence>
<dbReference type="InterPro" id="IPR036388">
    <property type="entry name" value="WH-like_DNA-bd_sf"/>
</dbReference>
<proteinExistence type="predicted"/>
<evidence type="ECO:0000256" key="9">
    <source>
        <dbReference type="PROSITE-ProRule" id="PRU01091"/>
    </source>
</evidence>
<feature type="modified residue" description="4-aspartylphosphate" evidence="8">
    <location>
        <position position="52"/>
    </location>
</feature>
<sequence>MINILIVDDEKEIVDLIDLYLRNKGYCIFKAYDSDKALEILNLEKINLAIMDLMMPGTDGYDLIKKIRSTSNIPIIIISAKCENHDKVIGLDIGADDYITKPFDPLELIARVNAQLRRCYLLNLEDNNENIIKSRDLILDKDKIIVTKGGKEVFLTLKEFKLLELFMENKNKVLTKQRIFENIWKEEYLYDDNVIMVHISNLRDKIEDNNKENKYIKTIRGIGYRFEEK</sequence>
<keyword evidence="3" id="KW-0902">Two-component regulatory system</keyword>
<keyword evidence="6" id="KW-0804">Transcription</keyword>
<dbReference type="GO" id="GO:0032993">
    <property type="term" value="C:protein-DNA complex"/>
    <property type="evidence" value="ECO:0007669"/>
    <property type="project" value="TreeGrafter"/>
</dbReference>
<dbReference type="Gene3D" id="3.40.50.2300">
    <property type="match status" value="1"/>
</dbReference>
<dbReference type="AlphaFoldDB" id="A0A9X4AYT6"/>
<dbReference type="Gene3D" id="1.10.10.10">
    <property type="entry name" value="Winged helix-like DNA-binding domain superfamily/Winged helix DNA-binding domain"/>
    <property type="match status" value="1"/>
</dbReference>
<dbReference type="Pfam" id="PF00486">
    <property type="entry name" value="Trans_reg_C"/>
    <property type="match status" value="1"/>
</dbReference>
<dbReference type="InterPro" id="IPR039420">
    <property type="entry name" value="WalR-like"/>
</dbReference>
<dbReference type="Pfam" id="PF00072">
    <property type="entry name" value="Response_reg"/>
    <property type="match status" value="1"/>
</dbReference>
<dbReference type="InterPro" id="IPR011006">
    <property type="entry name" value="CheY-like_superfamily"/>
</dbReference>
<dbReference type="Proteomes" id="UP001141183">
    <property type="component" value="Unassembled WGS sequence"/>
</dbReference>
<evidence type="ECO:0000313" key="12">
    <source>
        <dbReference type="EMBL" id="MDC4238910.1"/>
    </source>
</evidence>
<dbReference type="SUPFAM" id="SSF46894">
    <property type="entry name" value="C-terminal effector domain of the bipartite response regulators"/>
    <property type="match status" value="1"/>
</dbReference>
<comment type="function">
    <text evidence="7">May play the central regulatory role in sporulation. It may be an element of the effector pathway responsible for the activation of sporulation genes in response to nutritional stress. Spo0A may act in concert with spo0H (a sigma factor) to control the expression of some genes that are critical to the sporulation process.</text>
</comment>
<organism evidence="12 13">
    <name type="scientific">Clostridium tertium</name>
    <dbReference type="NCBI Taxonomy" id="1559"/>
    <lineage>
        <taxon>Bacteria</taxon>
        <taxon>Bacillati</taxon>
        <taxon>Bacillota</taxon>
        <taxon>Clostridia</taxon>
        <taxon>Eubacteriales</taxon>
        <taxon>Clostridiaceae</taxon>
        <taxon>Clostridium</taxon>
    </lineage>
</organism>
<dbReference type="PANTHER" id="PTHR48111:SF40">
    <property type="entry name" value="PHOSPHATE REGULON TRANSCRIPTIONAL REGULATORY PROTEIN PHOB"/>
    <property type="match status" value="1"/>
</dbReference>
<evidence type="ECO:0000256" key="5">
    <source>
        <dbReference type="ARBA" id="ARBA00023125"/>
    </source>
</evidence>
<accession>A0A9X4AYT6</accession>
<evidence type="ECO:0000259" key="10">
    <source>
        <dbReference type="PROSITE" id="PS50110"/>
    </source>
</evidence>
<evidence type="ECO:0000256" key="6">
    <source>
        <dbReference type="ARBA" id="ARBA00023163"/>
    </source>
</evidence>
<reference evidence="12" key="1">
    <citation type="submission" date="2022-05" db="EMBL/GenBank/DDBJ databases">
        <title>Draft genome sequence of Clostridium tertium strain CP3 isolated from Peru.</title>
        <authorList>
            <person name="Hurtado R."/>
            <person name="Lima L."/>
            <person name="Sousa T."/>
            <person name="Jaiswal A.K."/>
            <person name="Tiwari S."/>
            <person name="Maturrano L."/>
            <person name="Brenig B."/>
            <person name="Azevedo V."/>
        </authorList>
    </citation>
    <scope>NUCLEOTIDE SEQUENCE</scope>
    <source>
        <strain evidence="12">CP3</strain>
    </source>
</reference>
<dbReference type="GO" id="GO:0000156">
    <property type="term" value="F:phosphorelay response regulator activity"/>
    <property type="evidence" value="ECO:0007669"/>
    <property type="project" value="TreeGrafter"/>
</dbReference>
<dbReference type="InterPro" id="IPR016032">
    <property type="entry name" value="Sig_transdc_resp-reg_C-effctor"/>
</dbReference>
<dbReference type="PROSITE" id="PS51755">
    <property type="entry name" value="OMPR_PHOB"/>
    <property type="match status" value="1"/>
</dbReference>
<dbReference type="RefSeq" id="WP_008679875.1">
    <property type="nucleotide sequence ID" value="NZ_CABKOG010000003.1"/>
</dbReference>
<evidence type="ECO:0000256" key="4">
    <source>
        <dbReference type="ARBA" id="ARBA00023015"/>
    </source>
</evidence>
<keyword evidence="5 9" id="KW-0238">DNA-binding</keyword>
<feature type="DNA-binding region" description="OmpR/PhoB-type" evidence="9">
    <location>
        <begin position="129"/>
        <end position="228"/>
    </location>
</feature>
<evidence type="ECO:0000256" key="2">
    <source>
        <dbReference type="ARBA" id="ARBA00022553"/>
    </source>
</evidence>
<evidence type="ECO:0000256" key="8">
    <source>
        <dbReference type="PROSITE-ProRule" id="PRU00169"/>
    </source>
</evidence>
<dbReference type="PROSITE" id="PS50110">
    <property type="entry name" value="RESPONSE_REGULATORY"/>
    <property type="match status" value="1"/>
</dbReference>
<dbReference type="FunFam" id="1.10.10.10:FF:000018">
    <property type="entry name" value="DNA-binding response regulator ResD"/>
    <property type="match status" value="1"/>
</dbReference>
<feature type="domain" description="OmpR/PhoB-type" evidence="11">
    <location>
        <begin position="129"/>
        <end position="228"/>
    </location>
</feature>
<evidence type="ECO:0000256" key="7">
    <source>
        <dbReference type="ARBA" id="ARBA00024867"/>
    </source>
</evidence>
<dbReference type="EMBL" id="JAMRYU010000001">
    <property type="protein sequence ID" value="MDC4238910.1"/>
    <property type="molecule type" value="Genomic_DNA"/>
</dbReference>
<comment type="caution">
    <text evidence="12">The sequence shown here is derived from an EMBL/GenBank/DDBJ whole genome shotgun (WGS) entry which is preliminary data.</text>
</comment>
<dbReference type="GO" id="GO:0006355">
    <property type="term" value="P:regulation of DNA-templated transcription"/>
    <property type="evidence" value="ECO:0007669"/>
    <property type="project" value="InterPro"/>
</dbReference>
<name>A0A9X4AYT6_9CLOT</name>
<dbReference type="GO" id="GO:0005829">
    <property type="term" value="C:cytosol"/>
    <property type="evidence" value="ECO:0007669"/>
    <property type="project" value="TreeGrafter"/>
</dbReference>
<dbReference type="Gene3D" id="6.10.250.690">
    <property type="match status" value="1"/>
</dbReference>
<dbReference type="CDD" id="cd00383">
    <property type="entry name" value="trans_reg_C"/>
    <property type="match status" value="1"/>
</dbReference>
<dbReference type="SMART" id="SM00862">
    <property type="entry name" value="Trans_reg_C"/>
    <property type="match status" value="1"/>
</dbReference>
<protein>
    <recommendedName>
        <fullName evidence="1">Stage 0 sporulation protein A homolog</fullName>
    </recommendedName>
</protein>
<feature type="domain" description="Response regulatory" evidence="10">
    <location>
        <begin position="3"/>
        <end position="116"/>
    </location>
</feature>
<dbReference type="GO" id="GO:0000976">
    <property type="term" value="F:transcription cis-regulatory region binding"/>
    <property type="evidence" value="ECO:0007669"/>
    <property type="project" value="TreeGrafter"/>
</dbReference>
<dbReference type="PANTHER" id="PTHR48111">
    <property type="entry name" value="REGULATOR OF RPOS"/>
    <property type="match status" value="1"/>
</dbReference>
<keyword evidence="4" id="KW-0805">Transcription regulation</keyword>
<keyword evidence="2 8" id="KW-0597">Phosphoprotein</keyword>
<dbReference type="InterPro" id="IPR001867">
    <property type="entry name" value="OmpR/PhoB-type_DNA-bd"/>
</dbReference>
<keyword evidence="13" id="KW-1185">Reference proteome</keyword>
<evidence type="ECO:0000259" key="11">
    <source>
        <dbReference type="PROSITE" id="PS51755"/>
    </source>
</evidence>